<evidence type="ECO:0000313" key="13">
    <source>
        <dbReference type="Proteomes" id="UP001151287"/>
    </source>
</evidence>
<name>A0A9Q0HJ52_9POAL</name>
<dbReference type="PIRSF" id="PIRSF001060">
    <property type="entry name" value="Endochitinase"/>
    <property type="match status" value="1"/>
</dbReference>
<reference evidence="12" key="1">
    <citation type="journal article" date="2022" name="Cell">
        <title>Repeat-based holocentromeres influence genome architecture and karyotype evolution.</title>
        <authorList>
            <person name="Hofstatter P.G."/>
            <person name="Thangavel G."/>
            <person name="Lux T."/>
            <person name="Neumann P."/>
            <person name="Vondrak T."/>
            <person name="Novak P."/>
            <person name="Zhang M."/>
            <person name="Costa L."/>
            <person name="Castellani M."/>
            <person name="Scott A."/>
            <person name="Toegelov H."/>
            <person name="Fuchs J."/>
            <person name="Mata-Sucre Y."/>
            <person name="Dias Y."/>
            <person name="Vanzela A.L.L."/>
            <person name="Huettel B."/>
            <person name="Almeida C.C.S."/>
            <person name="Simkova H."/>
            <person name="Souza G."/>
            <person name="Pedrosa-Harand A."/>
            <person name="Macas J."/>
            <person name="Mayer K.F.X."/>
            <person name="Houben A."/>
            <person name="Marques A."/>
        </authorList>
    </citation>
    <scope>NUCLEOTIDE SEQUENCE</scope>
    <source>
        <strain evidence="12">RhyBre1mFocal</strain>
    </source>
</reference>
<evidence type="ECO:0000256" key="7">
    <source>
        <dbReference type="ARBA" id="ARBA00023326"/>
    </source>
</evidence>
<keyword evidence="13" id="KW-1185">Reference proteome</keyword>
<feature type="domain" description="Glycoside hydrolase family 19 catalytic" evidence="11">
    <location>
        <begin position="154"/>
        <end position="164"/>
    </location>
</feature>
<keyword evidence="10" id="KW-0732">Signal</keyword>
<dbReference type="SUPFAM" id="SSF53955">
    <property type="entry name" value="Lysozyme-like"/>
    <property type="match status" value="1"/>
</dbReference>
<evidence type="ECO:0000256" key="3">
    <source>
        <dbReference type="ARBA" id="ARBA00022801"/>
    </source>
</evidence>
<evidence type="ECO:0000256" key="2">
    <source>
        <dbReference type="ARBA" id="ARBA00012729"/>
    </source>
</evidence>
<proteinExistence type="predicted"/>
<dbReference type="InterPro" id="IPR023346">
    <property type="entry name" value="Lysozyme-like_dom_sf"/>
</dbReference>
<dbReference type="PROSITE" id="PS51257">
    <property type="entry name" value="PROKAR_LIPOPROTEIN"/>
    <property type="match status" value="1"/>
</dbReference>
<dbReference type="GO" id="GO:0000272">
    <property type="term" value="P:polysaccharide catabolic process"/>
    <property type="evidence" value="ECO:0007669"/>
    <property type="project" value="UniProtKB-KW"/>
</dbReference>
<evidence type="ECO:0000259" key="11">
    <source>
        <dbReference type="PROSITE" id="PS00774"/>
    </source>
</evidence>
<keyword evidence="4 9" id="KW-1015">Disulfide bond</keyword>
<feature type="signal peptide" evidence="10">
    <location>
        <begin position="1"/>
        <end position="23"/>
    </location>
</feature>
<evidence type="ECO:0000256" key="9">
    <source>
        <dbReference type="PIRSR" id="PIRSR001060-2"/>
    </source>
</evidence>
<evidence type="ECO:0000256" key="1">
    <source>
        <dbReference type="ARBA" id="ARBA00000822"/>
    </source>
</evidence>
<dbReference type="Gene3D" id="3.30.20.10">
    <property type="entry name" value="Endochitinase, domain 2"/>
    <property type="match status" value="1"/>
</dbReference>
<feature type="disulfide bond" evidence="9">
    <location>
        <begin position="209"/>
        <end position="242"/>
    </location>
</feature>
<dbReference type="Proteomes" id="UP001151287">
    <property type="component" value="Unassembled WGS sequence"/>
</dbReference>
<dbReference type="GO" id="GO:0006032">
    <property type="term" value="P:chitin catabolic process"/>
    <property type="evidence" value="ECO:0007669"/>
    <property type="project" value="InterPro"/>
</dbReference>
<dbReference type="InterPro" id="IPR016283">
    <property type="entry name" value="Glyco_hydro_19"/>
</dbReference>
<dbReference type="OrthoDB" id="5985073at2759"/>
<evidence type="ECO:0000313" key="12">
    <source>
        <dbReference type="EMBL" id="KAJ1687899.1"/>
    </source>
</evidence>
<evidence type="ECO:0000256" key="4">
    <source>
        <dbReference type="ARBA" id="ARBA00023157"/>
    </source>
</evidence>
<dbReference type="CDD" id="cd00325">
    <property type="entry name" value="chitinase_GH19"/>
    <property type="match status" value="1"/>
</dbReference>
<dbReference type="AlphaFoldDB" id="A0A9Q0HJ52"/>
<dbReference type="Pfam" id="PF00182">
    <property type="entry name" value="Glyco_hydro_19"/>
    <property type="match status" value="1"/>
</dbReference>
<evidence type="ECO:0000256" key="6">
    <source>
        <dbReference type="ARBA" id="ARBA00023295"/>
    </source>
</evidence>
<feature type="chain" id="PRO_5040187133" description="chitinase" evidence="10">
    <location>
        <begin position="24"/>
        <end position="250"/>
    </location>
</feature>
<comment type="catalytic activity">
    <reaction evidence="1">
        <text>Random endo-hydrolysis of N-acetyl-beta-D-glucosaminide (1-&gt;4)-beta-linkages in chitin and chitodextrins.</text>
        <dbReference type="EC" id="3.2.1.14"/>
    </reaction>
</comment>
<dbReference type="PANTHER" id="PTHR22595:SF45">
    <property type="entry name" value="CHITINASE 11"/>
    <property type="match status" value="1"/>
</dbReference>
<evidence type="ECO:0000256" key="10">
    <source>
        <dbReference type="SAM" id="SignalP"/>
    </source>
</evidence>
<evidence type="ECO:0000256" key="5">
    <source>
        <dbReference type="ARBA" id="ARBA00023277"/>
    </source>
</evidence>
<dbReference type="Gene3D" id="1.10.530.10">
    <property type="match status" value="1"/>
</dbReference>
<keyword evidence="5" id="KW-0119">Carbohydrate metabolism</keyword>
<dbReference type="GO" id="GO:0050832">
    <property type="term" value="P:defense response to fungus"/>
    <property type="evidence" value="ECO:0007669"/>
    <property type="project" value="TreeGrafter"/>
</dbReference>
<keyword evidence="6" id="KW-0326">Glycosidase</keyword>
<dbReference type="EMBL" id="JAMQYH010000005">
    <property type="protein sequence ID" value="KAJ1687899.1"/>
    <property type="molecule type" value="Genomic_DNA"/>
</dbReference>
<organism evidence="12 13">
    <name type="scientific">Rhynchospora breviuscula</name>
    <dbReference type="NCBI Taxonomy" id="2022672"/>
    <lineage>
        <taxon>Eukaryota</taxon>
        <taxon>Viridiplantae</taxon>
        <taxon>Streptophyta</taxon>
        <taxon>Embryophyta</taxon>
        <taxon>Tracheophyta</taxon>
        <taxon>Spermatophyta</taxon>
        <taxon>Magnoliopsida</taxon>
        <taxon>Liliopsida</taxon>
        <taxon>Poales</taxon>
        <taxon>Cyperaceae</taxon>
        <taxon>Cyperoideae</taxon>
        <taxon>Rhynchosporeae</taxon>
        <taxon>Rhynchospora</taxon>
    </lineage>
</organism>
<dbReference type="GO" id="GO:0016998">
    <property type="term" value="P:cell wall macromolecule catabolic process"/>
    <property type="evidence" value="ECO:0007669"/>
    <property type="project" value="InterPro"/>
</dbReference>
<keyword evidence="3" id="KW-0378">Hydrolase</keyword>
<comment type="caution">
    <text evidence="12">The sequence shown here is derived from an EMBL/GenBank/DDBJ whole genome shotgun (WGS) entry which is preliminary data.</text>
</comment>
<keyword evidence="7" id="KW-0624">Polysaccharide degradation</keyword>
<dbReference type="InterPro" id="IPR000726">
    <property type="entry name" value="Glyco_hydro_19_cat"/>
</dbReference>
<sequence>MRFSMVTLLPLLLTISCISSVKAQGVGSIITSSLYDQMLPHRNSFYTHKAFIKAASSFPAFGTTGNVATRKRELAAFFGQTSHETTGGTPGSSDANTYGYYFIEEQNKNDDAPYYGRGPMQITHKYNYELASKAIGLGNALVDNPGMVSKDPVIAFKTAIWYWMTAQGAKPSCHDVMTGKWTPTNDDRAKNRLPGYGLTTNIINGGFECGKQVATPQAKDRVSFYRRYSQMLGVGVGANIGCLHQTPYAN</sequence>
<evidence type="ECO:0000256" key="8">
    <source>
        <dbReference type="PIRSR" id="PIRSR001060-1"/>
    </source>
</evidence>
<accession>A0A9Q0HJ52</accession>
<feature type="active site" description="Proton donor" evidence="8">
    <location>
        <position position="84"/>
    </location>
</feature>
<dbReference type="PANTHER" id="PTHR22595">
    <property type="entry name" value="CHITINASE-RELATED"/>
    <property type="match status" value="1"/>
</dbReference>
<dbReference type="GO" id="GO:0008843">
    <property type="term" value="F:endochitinase activity"/>
    <property type="evidence" value="ECO:0007669"/>
    <property type="project" value="UniProtKB-EC"/>
</dbReference>
<dbReference type="PROSITE" id="PS00774">
    <property type="entry name" value="CHITINASE_19_2"/>
    <property type="match status" value="1"/>
</dbReference>
<protein>
    <recommendedName>
        <fullName evidence="2">chitinase</fullName>
        <ecNumber evidence="2">3.2.1.14</ecNumber>
    </recommendedName>
</protein>
<gene>
    <name evidence="12" type="ORF">LUZ63_019289</name>
</gene>
<dbReference type="EC" id="3.2.1.14" evidence="2"/>